<dbReference type="AlphaFoldDB" id="A0A7T0BWZ7"/>
<dbReference type="GO" id="GO:0003677">
    <property type="term" value="F:DNA binding"/>
    <property type="evidence" value="ECO:0007669"/>
    <property type="project" value="UniProtKB-KW"/>
</dbReference>
<dbReference type="KEGG" id="nli:G3M70_11650"/>
<sequence length="62" mass="7270">MKVKNTKNQIRCRRCQRLLMEGNVRLIEIKCPRCGFLQVFTKPNRKGKKGIHFPPSENNISN</sequence>
<dbReference type="Proteomes" id="UP000594688">
    <property type="component" value="Chromosome"/>
</dbReference>
<gene>
    <name evidence="1" type="ORF">G3M70_11650</name>
</gene>
<dbReference type="Pfam" id="PF10122">
    <property type="entry name" value="Zn_ribbon_Com"/>
    <property type="match status" value="1"/>
</dbReference>
<keyword evidence="1" id="KW-0238">DNA-binding</keyword>
<dbReference type="EMBL" id="CP048685">
    <property type="protein sequence ID" value="QPJ62488.1"/>
    <property type="molecule type" value="Genomic_DNA"/>
</dbReference>
<accession>A0A7T0BWZ7</accession>
<protein>
    <submittedName>
        <fullName evidence="1">Com family DNA-binding transcriptional regulator</fullName>
    </submittedName>
</protein>
<name>A0A7T0BWZ7_9BACT</name>
<proteinExistence type="predicted"/>
<reference evidence="1 2" key="1">
    <citation type="submission" date="2020-02" db="EMBL/GenBank/DDBJ databases">
        <title>Genomic and physiological characterization of two novel Nitrospinaceae genera.</title>
        <authorList>
            <person name="Mueller A.J."/>
            <person name="Jung M.-Y."/>
            <person name="Strachan C.R."/>
            <person name="Herbold C.W."/>
            <person name="Kirkegaard R.H."/>
            <person name="Daims H."/>
        </authorList>
    </citation>
    <scope>NUCLEOTIDE SEQUENCE [LARGE SCALE GENOMIC DNA]</scope>
    <source>
        <strain evidence="1">EB</strain>
    </source>
</reference>
<organism evidence="1 2">
    <name type="scientific">Candidatus Nitronauta litoralis</name>
    <dbReference type="NCBI Taxonomy" id="2705533"/>
    <lineage>
        <taxon>Bacteria</taxon>
        <taxon>Pseudomonadati</taxon>
        <taxon>Nitrospinota/Tectimicrobiota group</taxon>
        <taxon>Nitrospinota</taxon>
        <taxon>Nitrospinia</taxon>
        <taxon>Nitrospinales</taxon>
        <taxon>Nitrospinaceae</taxon>
        <taxon>Candidatus Nitronauta</taxon>
    </lineage>
</organism>
<evidence type="ECO:0000313" key="1">
    <source>
        <dbReference type="EMBL" id="QPJ62488.1"/>
    </source>
</evidence>
<evidence type="ECO:0000313" key="2">
    <source>
        <dbReference type="Proteomes" id="UP000594688"/>
    </source>
</evidence>
<dbReference type="InterPro" id="IPR019294">
    <property type="entry name" value="Translation_reg_Com"/>
</dbReference>